<dbReference type="InterPro" id="IPR015939">
    <property type="entry name" value="Fum_Rdtase/Succ_DH_flav-like_C"/>
</dbReference>
<sequence length="519" mass="56095">MEILEADFVIIGSGLAGSVAAYLLSHQGEVLLVSKEPPTKSNSFCAQGGIAAAIHPEDAPTLHGADTLHAGVELCDPQVVTRLTEQAPKLVRWLAEIGVPFDRRPTGEFALGLEGAHSRRRILHAGGDATGRKVMETLTDALSQLKNVRRVTNVHISGLLQNHKRSVIGALGRREGDPSHITQLVARRGTVLATGGAGQLFERTTNPAGATGDGIALAYTAGARLRNLEFVQFHPTALDHGDSQCFLISEAVRGVGAVLVDAEGKPIMGDYPLRDLEPRDVVARAMYSYTQRNQSVYLDCRGIQDFAEKFPTIYHHCRSRGLNPAVDWLPVSPAAHFMMGGIVASMDGRTSVQGLYALGEVAATGVHGANRLASNSLLECLAMAFSLADHMRSTKTEPAGDCTIAKPTLPDVSPAGSEPLHIVQSVMWQAAGIIRDEDSLKRGLAALNELRQEYRNSLTVCAASLLIQSALLREESRGAHYRRDFPRLDPRLNEVDTVISLERTGRRSWQFEHVGLVQV</sequence>
<dbReference type="Gene3D" id="1.20.58.100">
    <property type="entry name" value="Fumarate reductase/succinate dehydrogenase flavoprotein-like, C-terminal domain"/>
    <property type="match status" value="1"/>
</dbReference>
<evidence type="ECO:0000256" key="9">
    <source>
        <dbReference type="ARBA" id="ARBA00023002"/>
    </source>
</evidence>
<keyword evidence="16" id="KW-1185">Reference proteome</keyword>
<dbReference type="PRINTS" id="PR00368">
    <property type="entry name" value="FADPNR"/>
</dbReference>
<reference evidence="15" key="1">
    <citation type="submission" date="2022-08" db="EMBL/GenBank/DDBJ databases">
        <title>Alicyclobacillus fastidiosus DSM 17978, complete genome.</title>
        <authorList>
            <person name="Wang Q."/>
            <person name="Cai R."/>
            <person name="Wang Z."/>
        </authorList>
    </citation>
    <scope>NUCLEOTIDE SEQUENCE</scope>
    <source>
        <strain evidence="15">DSM 17978</strain>
    </source>
</reference>
<evidence type="ECO:0000256" key="11">
    <source>
        <dbReference type="NCBIfam" id="TIGR00551"/>
    </source>
</evidence>
<evidence type="ECO:0000256" key="8">
    <source>
        <dbReference type="ARBA" id="ARBA00022827"/>
    </source>
</evidence>
<dbReference type="Gene3D" id="3.90.700.10">
    <property type="entry name" value="Succinate dehydrogenase/fumarate reductase flavoprotein, catalytic domain"/>
    <property type="match status" value="1"/>
</dbReference>
<comment type="function">
    <text evidence="12">Catalyzes the oxidation of L-aspartate to iminoaspartate.</text>
</comment>
<feature type="domain" description="Fumarate reductase/succinate dehydrogenase flavoprotein-like C-terminal" evidence="14">
    <location>
        <begin position="423"/>
        <end position="456"/>
    </location>
</feature>
<feature type="domain" description="FAD-dependent oxidoreductase 2 FAD-binding" evidence="13">
    <location>
        <begin position="7"/>
        <end position="377"/>
    </location>
</feature>
<protein>
    <recommendedName>
        <fullName evidence="5 11">L-aspartate oxidase</fullName>
        <ecNumber evidence="4 11">1.4.3.16</ecNumber>
    </recommendedName>
</protein>
<gene>
    <name evidence="15" type="primary">nadB</name>
    <name evidence="15" type="ORF">NZD89_21240</name>
</gene>
<accession>A0ABY6ZFB0</accession>
<dbReference type="InterPro" id="IPR005288">
    <property type="entry name" value="NadB"/>
</dbReference>
<evidence type="ECO:0000259" key="13">
    <source>
        <dbReference type="Pfam" id="PF00890"/>
    </source>
</evidence>
<keyword evidence="7 12" id="KW-0662">Pyridine nucleotide biosynthesis</keyword>
<feature type="domain" description="Fumarate reductase/succinate dehydrogenase flavoprotein-like C-terminal" evidence="14">
    <location>
        <begin position="462"/>
        <end position="489"/>
    </location>
</feature>
<dbReference type="Pfam" id="PF02910">
    <property type="entry name" value="Succ_DH_flav_C"/>
    <property type="match status" value="2"/>
</dbReference>
<dbReference type="SUPFAM" id="SSF56425">
    <property type="entry name" value="Succinate dehydrogenase/fumarate reductase flavoprotein, catalytic domain"/>
    <property type="match status" value="1"/>
</dbReference>
<dbReference type="SUPFAM" id="SSF46977">
    <property type="entry name" value="Succinate dehydrogenase/fumarate reductase flavoprotein C-terminal domain"/>
    <property type="match status" value="1"/>
</dbReference>
<dbReference type="NCBIfam" id="TIGR00551">
    <property type="entry name" value="nadB"/>
    <property type="match status" value="1"/>
</dbReference>
<dbReference type="InterPro" id="IPR003953">
    <property type="entry name" value="FAD-dep_OxRdtase_2_FAD-bd"/>
</dbReference>
<dbReference type="PANTHER" id="PTHR42716:SF2">
    <property type="entry name" value="L-ASPARTATE OXIDASE, CHLOROPLASTIC"/>
    <property type="match status" value="1"/>
</dbReference>
<dbReference type="GO" id="GO:0008734">
    <property type="term" value="F:L-aspartate oxidase activity"/>
    <property type="evidence" value="ECO:0007669"/>
    <property type="project" value="UniProtKB-EC"/>
</dbReference>
<dbReference type="SUPFAM" id="SSF51905">
    <property type="entry name" value="FAD/NAD(P)-binding domain"/>
    <property type="match status" value="1"/>
</dbReference>
<comment type="cofactor">
    <cofactor evidence="1 12">
        <name>FAD</name>
        <dbReference type="ChEBI" id="CHEBI:57692"/>
    </cofactor>
</comment>
<dbReference type="EMBL" id="CP104067">
    <property type="protein sequence ID" value="WAH40796.1"/>
    <property type="molecule type" value="Genomic_DNA"/>
</dbReference>
<proteinExistence type="inferred from homology"/>
<evidence type="ECO:0000256" key="6">
    <source>
        <dbReference type="ARBA" id="ARBA00022630"/>
    </source>
</evidence>
<evidence type="ECO:0000256" key="7">
    <source>
        <dbReference type="ARBA" id="ARBA00022642"/>
    </source>
</evidence>
<dbReference type="InterPro" id="IPR036188">
    <property type="entry name" value="FAD/NAD-bd_sf"/>
</dbReference>
<dbReference type="Gene3D" id="3.50.50.60">
    <property type="entry name" value="FAD/NAD(P)-binding domain"/>
    <property type="match status" value="1"/>
</dbReference>
<dbReference type="Proteomes" id="UP001164761">
    <property type="component" value="Chromosome"/>
</dbReference>
<evidence type="ECO:0000256" key="10">
    <source>
        <dbReference type="ARBA" id="ARBA00048305"/>
    </source>
</evidence>
<name>A0ABY6ZFB0_9BACL</name>
<evidence type="ECO:0000256" key="2">
    <source>
        <dbReference type="ARBA" id="ARBA00004950"/>
    </source>
</evidence>
<evidence type="ECO:0000313" key="16">
    <source>
        <dbReference type="Proteomes" id="UP001164761"/>
    </source>
</evidence>
<comment type="similarity">
    <text evidence="3 12">Belongs to the FAD-dependent oxidoreductase 2 family. NadB subfamily.</text>
</comment>
<evidence type="ECO:0000256" key="5">
    <source>
        <dbReference type="ARBA" id="ARBA00021901"/>
    </source>
</evidence>
<dbReference type="InterPro" id="IPR037099">
    <property type="entry name" value="Fum_R/Succ_DH_flav-like_C_sf"/>
</dbReference>
<evidence type="ECO:0000256" key="4">
    <source>
        <dbReference type="ARBA" id="ARBA00012173"/>
    </source>
</evidence>
<keyword evidence="8 12" id="KW-0274">FAD</keyword>
<evidence type="ECO:0000313" key="15">
    <source>
        <dbReference type="EMBL" id="WAH40796.1"/>
    </source>
</evidence>
<dbReference type="InterPro" id="IPR027477">
    <property type="entry name" value="Succ_DH/fumarate_Rdtase_cat_sf"/>
</dbReference>
<keyword evidence="6 12" id="KW-0285">Flavoprotein</keyword>
<comment type="subcellular location">
    <subcellularLocation>
        <location evidence="12">Cytoplasm</location>
    </subcellularLocation>
</comment>
<evidence type="ECO:0000256" key="1">
    <source>
        <dbReference type="ARBA" id="ARBA00001974"/>
    </source>
</evidence>
<evidence type="ECO:0000256" key="3">
    <source>
        <dbReference type="ARBA" id="ARBA00008562"/>
    </source>
</evidence>
<dbReference type="PANTHER" id="PTHR42716">
    <property type="entry name" value="L-ASPARTATE OXIDASE"/>
    <property type="match status" value="1"/>
</dbReference>
<evidence type="ECO:0000256" key="12">
    <source>
        <dbReference type="RuleBase" id="RU362049"/>
    </source>
</evidence>
<dbReference type="RefSeq" id="WP_268004692.1">
    <property type="nucleotide sequence ID" value="NZ_BSUT01000001.1"/>
</dbReference>
<dbReference type="EC" id="1.4.3.16" evidence="4 11"/>
<evidence type="ECO:0000259" key="14">
    <source>
        <dbReference type="Pfam" id="PF02910"/>
    </source>
</evidence>
<organism evidence="15 16">
    <name type="scientific">Alicyclobacillus fastidiosus</name>
    <dbReference type="NCBI Taxonomy" id="392011"/>
    <lineage>
        <taxon>Bacteria</taxon>
        <taxon>Bacillati</taxon>
        <taxon>Bacillota</taxon>
        <taxon>Bacilli</taxon>
        <taxon>Bacillales</taxon>
        <taxon>Alicyclobacillaceae</taxon>
        <taxon>Alicyclobacillus</taxon>
    </lineage>
</organism>
<dbReference type="Pfam" id="PF00890">
    <property type="entry name" value="FAD_binding_2"/>
    <property type="match status" value="1"/>
</dbReference>
<comment type="pathway">
    <text evidence="2 12">Cofactor biosynthesis; NAD(+) biosynthesis; iminoaspartate from L-aspartate (oxidase route): step 1/1.</text>
</comment>
<keyword evidence="9 12" id="KW-0560">Oxidoreductase</keyword>
<comment type="catalytic activity">
    <reaction evidence="10">
        <text>L-aspartate + O2 = iminosuccinate + H2O2</text>
        <dbReference type="Rhea" id="RHEA:25876"/>
        <dbReference type="ChEBI" id="CHEBI:15379"/>
        <dbReference type="ChEBI" id="CHEBI:16240"/>
        <dbReference type="ChEBI" id="CHEBI:29991"/>
        <dbReference type="ChEBI" id="CHEBI:77875"/>
        <dbReference type="EC" id="1.4.3.16"/>
    </reaction>
    <physiologicalReaction direction="left-to-right" evidence="10">
        <dbReference type="Rhea" id="RHEA:25877"/>
    </physiologicalReaction>
</comment>